<dbReference type="Gene3D" id="3.20.20.140">
    <property type="entry name" value="Metal-dependent hydrolases"/>
    <property type="match status" value="1"/>
</dbReference>
<protein>
    <submittedName>
        <fullName evidence="3">Formiminoglutamate deiminase</fullName>
    </submittedName>
</protein>
<feature type="domain" description="Amidohydrolase-related" evidence="2">
    <location>
        <begin position="3"/>
        <end position="322"/>
    </location>
</feature>
<dbReference type="RefSeq" id="WP_133755290.1">
    <property type="nucleotide sequence ID" value="NZ_CP171129.1"/>
</dbReference>
<dbReference type="AlphaFoldDB" id="A0A4R7J3I4"/>
<dbReference type="Gene3D" id="2.30.40.10">
    <property type="entry name" value="Urease, subunit C, domain 1"/>
    <property type="match status" value="1"/>
</dbReference>
<reference evidence="3 4" key="1">
    <citation type="submission" date="2019-03" db="EMBL/GenBank/DDBJ databases">
        <title>Genomic Encyclopedia of Archaeal and Bacterial Type Strains, Phase II (KMG-II): from individual species to whole genera.</title>
        <authorList>
            <person name="Goeker M."/>
        </authorList>
    </citation>
    <scope>NUCLEOTIDE SEQUENCE [LARGE SCALE GENOMIC DNA]</scope>
    <source>
        <strain evidence="3 4">DSM 24323</strain>
    </source>
</reference>
<proteinExistence type="predicted"/>
<name>A0A4R7J3I4_9ACTN</name>
<dbReference type="Pfam" id="PF01979">
    <property type="entry name" value="Amidohydro_1"/>
    <property type="match status" value="1"/>
</dbReference>
<sequence length="389" mass="41182">MITLPGFANAHSHAFHRALRGRTHADGGTFWTWRTLMYAVADRLDPDRYFALARATYAEMALAGWTGVAEFHYVHHRPGGRPYTNPNAMGEALAAAAAEAGIRLTLLDVCYLSGGLDADGHRPLDDHQLRFSDGDVEAWLSRATSRPDWGEHVRLGYAIHSVRAVPRPALGVIAQALAGTEAPIHVHLSEQPAENDACLAHYGLTPTGLLAEAGLVDRRLSAVHATHLSADDIAVLGAAGATAVFCPTTERDLADGVGPGRALADAGVRLALGTDQHAVIDPFEEMRGLELDERLVTGQRGRFAPAELLQAAVADGWHSLGWQAPPEDRVLVASSTPRTAGADPSQIMFAATAADVVEVVCNGGTVVADGEHRLGDVGALLDQAIGDLQ</sequence>
<accession>A0A4R7J3I4</accession>
<evidence type="ECO:0000259" key="2">
    <source>
        <dbReference type="Pfam" id="PF01979"/>
    </source>
</evidence>
<dbReference type="PANTHER" id="PTHR43794:SF11">
    <property type="entry name" value="AMIDOHYDROLASE-RELATED DOMAIN-CONTAINING PROTEIN"/>
    <property type="match status" value="1"/>
</dbReference>
<keyword evidence="4" id="KW-1185">Reference proteome</keyword>
<keyword evidence="1" id="KW-0378">Hydrolase</keyword>
<dbReference type="PANTHER" id="PTHR43794">
    <property type="entry name" value="AMINOHYDROLASE SSNA-RELATED"/>
    <property type="match status" value="1"/>
</dbReference>
<dbReference type="OrthoDB" id="3204583at2"/>
<dbReference type="InterPro" id="IPR011059">
    <property type="entry name" value="Metal-dep_hydrolase_composite"/>
</dbReference>
<comment type="caution">
    <text evidence="3">The sequence shown here is derived from an EMBL/GenBank/DDBJ whole genome shotgun (WGS) entry which is preliminary data.</text>
</comment>
<evidence type="ECO:0000313" key="3">
    <source>
        <dbReference type="EMBL" id="TDT30957.1"/>
    </source>
</evidence>
<organism evidence="3 4">
    <name type="scientific">Naumannella halotolerans</name>
    <dbReference type="NCBI Taxonomy" id="993414"/>
    <lineage>
        <taxon>Bacteria</taxon>
        <taxon>Bacillati</taxon>
        <taxon>Actinomycetota</taxon>
        <taxon>Actinomycetes</taxon>
        <taxon>Propionibacteriales</taxon>
        <taxon>Propionibacteriaceae</taxon>
        <taxon>Naumannella</taxon>
    </lineage>
</organism>
<dbReference type="InterPro" id="IPR006680">
    <property type="entry name" value="Amidohydro-rel"/>
</dbReference>
<evidence type="ECO:0000256" key="1">
    <source>
        <dbReference type="ARBA" id="ARBA00022801"/>
    </source>
</evidence>
<gene>
    <name evidence="3" type="ORF">CLV29_2365</name>
</gene>
<evidence type="ECO:0000313" key="4">
    <source>
        <dbReference type="Proteomes" id="UP000295371"/>
    </source>
</evidence>
<dbReference type="InterPro" id="IPR032466">
    <property type="entry name" value="Metal_Hydrolase"/>
</dbReference>
<dbReference type="SUPFAM" id="SSF51556">
    <property type="entry name" value="Metallo-dependent hydrolases"/>
    <property type="match status" value="1"/>
</dbReference>
<dbReference type="Proteomes" id="UP000295371">
    <property type="component" value="Unassembled WGS sequence"/>
</dbReference>
<dbReference type="EMBL" id="SOAW01000002">
    <property type="protein sequence ID" value="TDT30957.1"/>
    <property type="molecule type" value="Genomic_DNA"/>
</dbReference>
<dbReference type="InterPro" id="IPR050287">
    <property type="entry name" value="MTA/SAH_deaminase"/>
</dbReference>
<dbReference type="NCBIfam" id="NF006681">
    <property type="entry name" value="PRK09229.1-2"/>
    <property type="match status" value="1"/>
</dbReference>
<dbReference type="GO" id="GO:0016810">
    <property type="term" value="F:hydrolase activity, acting on carbon-nitrogen (but not peptide) bonds"/>
    <property type="evidence" value="ECO:0007669"/>
    <property type="project" value="InterPro"/>
</dbReference>